<evidence type="ECO:0000313" key="7">
    <source>
        <dbReference type="Proteomes" id="UP001151760"/>
    </source>
</evidence>
<reference evidence="6" key="2">
    <citation type="submission" date="2022-01" db="EMBL/GenBank/DDBJ databases">
        <authorList>
            <person name="Yamashiro T."/>
            <person name="Shiraishi A."/>
            <person name="Satake H."/>
            <person name="Nakayama K."/>
        </authorList>
    </citation>
    <scope>NUCLEOTIDE SEQUENCE</scope>
</reference>
<reference evidence="6" key="1">
    <citation type="journal article" date="2022" name="Int. J. Mol. Sci.">
        <title>Draft Genome of Tanacetum Coccineum: Genomic Comparison of Closely Related Tanacetum-Family Plants.</title>
        <authorList>
            <person name="Yamashiro T."/>
            <person name="Shiraishi A."/>
            <person name="Nakayama K."/>
            <person name="Satake H."/>
        </authorList>
    </citation>
    <scope>NUCLEOTIDE SEQUENCE</scope>
</reference>
<accession>A0ABQ4XSX8</accession>
<name>A0ABQ4XSX8_9ASTR</name>
<evidence type="ECO:0000313" key="6">
    <source>
        <dbReference type="EMBL" id="GJS68414.1"/>
    </source>
</evidence>
<dbReference type="InterPro" id="IPR010666">
    <property type="entry name" value="Znf_GRF"/>
</dbReference>
<proteinExistence type="predicted"/>
<dbReference type="Proteomes" id="UP001151760">
    <property type="component" value="Unassembled WGS sequence"/>
</dbReference>
<dbReference type="EMBL" id="BQNB010009788">
    <property type="protein sequence ID" value="GJS68414.1"/>
    <property type="molecule type" value="Genomic_DNA"/>
</dbReference>
<dbReference type="PROSITE" id="PS51999">
    <property type="entry name" value="ZF_GRF"/>
    <property type="match status" value="1"/>
</dbReference>
<keyword evidence="3" id="KW-0862">Zinc</keyword>
<keyword evidence="1" id="KW-0479">Metal-binding</keyword>
<evidence type="ECO:0000256" key="2">
    <source>
        <dbReference type="ARBA" id="ARBA00022771"/>
    </source>
</evidence>
<evidence type="ECO:0000256" key="4">
    <source>
        <dbReference type="PROSITE-ProRule" id="PRU01343"/>
    </source>
</evidence>
<protein>
    <submittedName>
        <fullName evidence="6">GRF zinc finger protein</fullName>
    </submittedName>
</protein>
<evidence type="ECO:0000256" key="3">
    <source>
        <dbReference type="ARBA" id="ARBA00022833"/>
    </source>
</evidence>
<keyword evidence="2 4" id="KW-0863">Zinc-finger</keyword>
<evidence type="ECO:0000259" key="5">
    <source>
        <dbReference type="PROSITE" id="PS51999"/>
    </source>
</evidence>
<gene>
    <name evidence="6" type="ORF">Tco_0682979</name>
</gene>
<keyword evidence="7" id="KW-1185">Reference proteome</keyword>
<organism evidence="6 7">
    <name type="scientific">Tanacetum coccineum</name>
    <dbReference type="NCBI Taxonomy" id="301880"/>
    <lineage>
        <taxon>Eukaryota</taxon>
        <taxon>Viridiplantae</taxon>
        <taxon>Streptophyta</taxon>
        <taxon>Embryophyta</taxon>
        <taxon>Tracheophyta</taxon>
        <taxon>Spermatophyta</taxon>
        <taxon>Magnoliopsida</taxon>
        <taxon>eudicotyledons</taxon>
        <taxon>Gunneridae</taxon>
        <taxon>Pentapetalae</taxon>
        <taxon>asterids</taxon>
        <taxon>campanulids</taxon>
        <taxon>Asterales</taxon>
        <taxon>Asteraceae</taxon>
        <taxon>Asteroideae</taxon>
        <taxon>Anthemideae</taxon>
        <taxon>Anthemidinae</taxon>
        <taxon>Tanacetum</taxon>
    </lineage>
</organism>
<dbReference type="PANTHER" id="PTHR33248">
    <property type="entry name" value="ZINC ION-BINDING PROTEIN"/>
    <property type="match status" value="1"/>
</dbReference>
<feature type="domain" description="GRF-type" evidence="5">
    <location>
        <begin position="33"/>
        <end position="75"/>
    </location>
</feature>
<comment type="caution">
    <text evidence="6">The sequence shown here is derived from an EMBL/GenBank/DDBJ whole genome shotgun (WGS) entry which is preliminary data.</text>
</comment>
<sequence length="129" mass="15468">MSSSSHSSNWVNWKRRNAGWEIDNLCNRVQVWCECGDLCGKWTSWTQTNPGRRFLGCPNYKAAKKCDFFHWWDEDVSVDCYKARVLELEKKMKQEHIDFQNKKLKMKEKMKMLKYAKTVKMFAVRIVTF</sequence>
<dbReference type="Pfam" id="PF06839">
    <property type="entry name" value="Zn_ribbon_GRF"/>
    <property type="match status" value="1"/>
</dbReference>
<evidence type="ECO:0000256" key="1">
    <source>
        <dbReference type="ARBA" id="ARBA00022723"/>
    </source>
</evidence>